<proteinExistence type="predicted"/>
<organism evidence="1">
    <name type="scientific">Arundo donax</name>
    <name type="common">Giant reed</name>
    <name type="synonym">Donax arundinaceus</name>
    <dbReference type="NCBI Taxonomy" id="35708"/>
    <lineage>
        <taxon>Eukaryota</taxon>
        <taxon>Viridiplantae</taxon>
        <taxon>Streptophyta</taxon>
        <taxon>Embryophyta</taxon>
        <taxon>Tracheophyta</taxon>
        <taxon>Spermatophyta</taxon>
        <taxon>Magnoliopsida</taxon>
        <taxon>Liliopsida</taxon>
        <taxon>Poales</taxon>
        <taxon>Poaceae</taxon>
        <taxon>PACMAD clade</taxon>
        <taxon>Arundinoideae</taxon>
        <taxon>Arundineae</taxon>
        <taxon>Arundo</taxon>
    </lineage>
</organism>
<sequence>MDGSSALALIWQLIHPRHTQRQRLRQLHSNFAPGLCCAH</sequence>
<reference evidence="1" key="2">
    <citation type="journal article" date="2015" name="Data Brief">
        <title>Shoot transcriptome of the giant reed, Arundo donax.</title>
        <authorList>
            <person name="Barrero R.A."/>
            <person name="Guerrero F.D."/>
            <person name="Moolhuijzen P."/>
            <person name="Goolsby J.A."/>
            <person name="Tidwell J."/>
            <person name="Bellgard S.E."/>
            <person name="Bellgard M.I."/>
        </authorList>
    </citation>
    <scope>NUCLEOTIDE SEQUENCE</scope>
    <source>
        <tissue evidence="1">Shoot tissue taken approximately 20 cm above the soil surface</tissue>
    </source>
</reference>
<protein>
    <submittedName>
        <fullName evidence="1">Uncharacterized protein</fullName>
    </submittedName>
</protein>
<evidence type="ECO:0000313" key="1">
    <source>
        <dbReference type="EMBL" id="JAD66445.1"/>
    </source>
</evidence>
<accession>A0A0A9BZ55</accession>
<dbReference type="EMBL" id="GBRH01231450">
    <property type="protein sequence ID" value="JAD66445.1"/>
    <property type="molecule type" value="Transcribed_RNA"/>
</dbReference>
<reference evidence="1" key="1">
    <citation type="submission" date="2014-09" db="EMBL/GenBank/DDBJ databases">
        <authorList>
            <person name="Magalhaes I.L.F."/>
            <person name="Oliveira U."/>
            <person name="Santos F.R."/>
            <person name="Vidigal T.H.D.A."/>
            <person name="Brescovit A.D."/>
            <person name="Santos A.J."/>
        </authorList>
    </citation>
    <scope>NUCLEOTIDE SEQUENCE</scope>
    <source>
        <tissue evidence="1">Shoot tissue taken approximately 20 cm above the soil surface</tissue>
    </source>
</reference>
<dbReference type="AlphaFoldDB" id="A0A0A9BZ55"/>
<name>A0A0A9BZ55_ARUDO</name>